<dbReference type="EMBL" id="BAAANO010000031">
    <property type="protein sequence ID" value="GAA2013656.1"/>
    <property type="molecule type" value="Genomic_DNA"/>
</dbReference>
<dbReference type="RefSeq" id="WP_344310472.1">
    <property type="nucleotide sequence ID" value="NZ_BAAANO010000031.1"/>
</dbReference>
<proteinExistence type="predicted"/>
<evidence type="ECO:0000313" key="2">
    <source>
        <dbReference type="Proteomes" id="UP001500755"/>
    </source>
</evidence>
<protein>
    <recommendedName>
        <fullName evidence="3">Sulfotransferase family protein</fullName>
    </recommendedName>
</protein>
<sequence length="354" mass="39947">MRIILHIGMGKTGSTSIQETLEGSDAELQKHGIAYLGAMLEKSERRTAPWQHPSADLNAAYSGFVQRGRVHGRERLLSEVCEAFDAAAAVYEARGIHTLVWSNERFISHTALFLAIATALRNRGGHDVKAVAYVRRHENWQRSVFMQWHVKMKRNSGENLSFHDFVRRKSLKFAPALEKWDYHFGEDFLLRNFDAVGSVSADFLSLLGIEPGTIPEVRANDSITDEDALLRILYNHVYNSGAHVDALDALRYVKPDEIDFSADPWELARSVWPTDDDVRFVTDSTVEDRARVDALLDARGQTGLESSRVKTRDFDAEPAKVLSALFQMNVSLRHQVNKLTAQTRKLEARLDALS</sequence>
<evidence type="ECO:0008006" key="3">
    <source>
        <dbReference type="Google" id="ProtNLM"/>
    </source>
</evidence>
<name>A0ABN2TLM4_9MICO</name>
<organism evidence="1 2">
    <name type="scientific">Brevibacterium samyangense</name>
    <dbReference type="NCBI Taxonomy" id="366888"/>
    <lineage>
        <taxon>Bacteria</taxon>
        <taxon>Bacillati</taxon>
        <taxon>Actinomycetota</taxon>
        <taxon>Actinomycetes</taxon>
        <taxon>Micrococcales</taxon>
        <taxon>Brevibacteriaceae</taxon>
        <taxon>Brevibacterium</taxon>
    </lineage>
</organism>
<accession>A0ABN2TLM4</accession>
<dbReference type="Proteomes" id="UP001500755">
    <property type="component" value="Unassembled WGS sequence"/>
</dbReference>
<evidence type="ECO:0000313" key="1">
    <source>
        <dbReference type="EMBL" id="GAA2013656.1"/>
    </source>
</evidence>
<dbReference type="InterPro" id="IPR027417">
    <property type="entry name" value="P-loop_NTPase"/>
</dbReference>
<reference evidence="1 2" key="1">
    <citation type="journal article" date="2019" name="Int. J. Syst. Evol. Microbiol.">
        <title>The Global Catalogue of Microorganisms (GCM) 10K type strain sequencing project: providing services to taxonomists for standard genome sequencing and annotation.</title>
        <authorList>
            <consortium name="The Broad Institute Genomics Platform"/>
            <consortium name="The Broad Institute Genome Sequencing Center for Infectious Disease"/>
            <person name="Wu L."/>
            <person name="Ma J."/>
        </authorList>
    </citation>
    <scope>NUCLEOTIDE SEQUENCE [LARGE SCALE GENOMIC DNA]</scope>
    <source>
        <strain evidence="1 2">JCM 14546</strain>
    </source>
</reference>
<dbReference type="SUPFAM" id="SSF52540">
    <property type="entry name" value="P-loop containing nucleoside triphosphate hydrolases"/>
    <property type="match status" value="1"/>
</dbReference>
<comment type="caution">
    <text evidence="1">The sequence shown here is derived from an EMBL/GenBank/DDBJ whole genome shotgun (WGS) entry which is preliminary data.</text>
</comment>
<keyword evidence="2" id="KW-1185">Reference proteome</keyword>
<gene>
    <name evidence="1" type="ORF">GCM10009755_26660</name>
</gene>